<keyword evidence="2" id="KW-1185">Reference proteome</keyword>
<dbReference type="AlphaFoldDB" id="A0AAE0BCR9"/>
<evidence type="ECO:0000313" key="1">
    <source>
        <dbReference type="EMBL" id="KAK3234016.1"/>
    </source>
</evidence>
<dbReference type="Proteomes" id="UP001190700">
    <property type="component" value="Unassembled WGS sequence"/>
</dbReference>
<protein>
    <submittedName>
        <fullName evidence="1">Uncharacterized protein</fullName>
    </submittedName>
</protein>
<organism evidence="1 2">
    <name type="scientific">Cymbomonas tetramitiformis</name>
    <dbReference type="NCBI Taxonomy" id="36881"/>
    <lineage>
        <taxon>Eukaryota</taxon>
        <taxon>Viridiplantae</taxon>
        <taxon>Chlorophyta</taxon>
        <taxon>Pyramimonadophyceae</taxon>
        <taxon>Pyramimonadales</taxon>
        <taxon>Pyramimonadaceae</taxon>
        <taxon>Cymbomonas</taxon>
    </lineage>
</organism>
<accession>A0AAE0BCR9</accession>
<evidence type="ECO:0000313" key="2">
    <source>
        <dbReference type="Proteomes" id="UP001190700"/>
    </source>
</evidence>
<gene>
    <name evidence="1" type="ORF">CYMTET_55716</name>
</gene>
<reference evidence="1 2" key="1">
    <citation type="journal article" date="2015" name="Genome Biol. Evol.">
        <title>Comparative Genomics of a Bacterivorous Green Alga Reveals Evolutionary Causalities and Consequences of Phago-Mixotrophic Mode of Nutrition.</title>
        <authorList>
            <person name="Burns J.A."/>
            <person name="Paasch A."/>
            <person name="Narechania A."/>
            <person name="Kim E."/>
        </authorList>
    </citation>
    <scope>NUCLEOTIDE SEQUENCE [LARGE SCALE GENOMIC DNA]</scope>
    <source>
        <strain evidence="1 2">PLY_AMNH</strain>
    </source>
</reference>
<sequence>MAEDERLGDLFVLDDASITGTSDLRSVTLDYGVDPNESIMSFNAALAAAKGEAQEHPRRGRREGPVHPGHGLRLLSACGVPAAAARPTGSGESIENSAMGTRVPCGSHAGWRGCAEGGYGPTAIGNMLPARFGDPPGGHSSAGYDVMEILLALRKEVRVFSHKVNGKGFTPRAEKTQHTRPGLKHRFAASPLSEGGNWRSNVTRSDAVEEHAVDEYLQCCQPADIRFGVCGVGGALHINTFKVHDDALVVPPPPAAPAAPPSVVSDGGMYPVSMLHAHEPDVSFMDKIAPLLTAFGGVGMGANAAPPVGGAVHACPEVLLATASTFDTPPIDN</sequence>
<comment type="caution">
    <text evidence="1">The sequence shown here is derived from an EMBL/GenBank/DDBJ whole genome shotgun (WGS) entry which is preliminary data.</text>
</comment>
<dbReference type="EMBL" id="LGRX02035575">
    <property type="protein sequence ID" value="KAK3234016.1"/>
    <property type="molecule type" value="Genomic_DNA"/>
</dbReference>
<name>A0AAE0BCR9_9CHLO</name>
<proteinExistence type="predicted"/>